<feature type="transmembrane region" description="Helical" evidence="1">
    <location>
        <begin position="7"/>
        <end position="24"/>
    </location>
</feature>
<proteinExistence type="predicted"/>
<evidence type="ECO:0000256" key="1">
    <source>
        <dbReference type="SAM" id="Phobius"/>
    </source>
</evidence>
<keyword evidence="1" id="KW-0812">Transmembrane</keyword>
<dbReference type="AlphaFoldDB" id="A0A8S4N4Z6"/>
<dbReference type="PANTHER" id="PTHR47032:SF1">
    <property type="entry name" value="UDP-D-XYLOSE:L-FUCOSE ALPHA-1,3-D-XYLOSYLTRANSFERASE-RELATED"/>
    <property type="match status" value="1"/>
</dbReference>
<name>A0A8S4N4Z6_OWEFU</name>
<dbReference type="Proteomes" id="UP000749559">
    <property type="component" value="Unassembled WGS sequence"/>
</dbReference>
<dbReference type="EMBL" id="CAIIXF020000002">
    <property type="protein sequence ID" value="CAH1776341.1"/>
    <property type="molecule type" value="Genomic_DNA"/>
</dbReference>
<dbReference type="InterPro" id="IPR052636">
    <property type="entry name" value="UDP-D-xylose:L-fucose_XylT"/>
</dbReference>
<organism evidence="3 4">
    <name type="scientific">Owenia fusiformis</name>
    <name type="common">Polychaete worm</name>
    <dbReference type="NCBI Taxonomy" id="6347"/>
    <lineage>
        <taxon>Eukaryota</taxon>
        <taxon>Metazoa</taxon>
        <taxon>Spiralia</taxon>
        <taxon>Lophotrochozoa</taxon>
        <taxon>Annelida</taxon>
        <taxon>Polychaeta</taxon>
        <taxon>Sedentaria</taxon>
        <taxon>Canalipalpata</taxon>
        <taxon>Sabellida</taxon>
        <taxon>Oweniida</taxon>
        <taxon>Oweniidae</taxon>
        <taxon>Owenia</taxon>
    </lineage>
</organism>
<evidence type="ECO:0000313" key="4">
    <source>
        <dbReference type="Proteomes" id="UP000749559"/>
    </source>
</evidence>
<dbReference type="PANTHER" id="PTHR47032">
    <property type="entry name" value="UDP-D-XYLOSE:L-FUCOSE ALPHA-1,3-D-XYLOSYLTRANSFERASE-RELATED"/>
    <property type="match status" value="1"/>
</dbReference>
<protein>
    <recommendedName>
        <fullName evidence="2">Nucleotide-diphospho-sugar transferase domain-containing protein</fullName>
    </recommendedName>
</protein>
<keyword evidence="1" id="KW-1133">Transmembrane helix</keyword>
<dbReference type="GO" id="GO:0005794">
    <property type="term" value="C:Golgi apparatus"/>
    <property type="evidence" value="ECO:0007669"/>
    <property type="project" value="TreeGrafter"/>
</dbReference>
<dbReference type="InterPro" id="IPR005069">
    <property type="entry name" value="Nucl-diP-sugar_transferase"/>
</dbReference>
<accession>A0A8S4N4Z6</accession>
<gene>
    <name evidence="3" type="ORF">OFUS_LOCUS3523</name>
</gene>
<keyword evidence="1" id="KW-0472">Membrane</keyword>
<keyword evidence="4" id="KW-1185">Reference proteome</keyword>
<feature type="domain" description="Nucleotide-diphospho-sugar transferase" evidence="2">
    <location>
        <begin position="110"/>
        <end position="310"/>
    </location>
</feature>
<evidence type="ECO:0000313" key="3">
    <source>
        <dbReference type="EMBL" id="CAH1776341.1"/>
    </source>
</evidence>
<sequence length="389" mass="45175">MFRMRKVIPAICFVFLVCILWWVPKYKTNRKDSSNRDVLQNVANARGNHVKSGLVDTNQTDSSLQDALRHIANAKENLVILTFVDKAYFKMFWNMRLSLQKINKHLTDIMLPICKDEFSFRKLKSMDVRCYFAGTKSNKTGLAKYGTMQFNKETNEKIHWLLQCLQLGYNTLLTDGDIVYKKDPLLHLNCNDCDIIIQENRPKGEIIEYVHGEVNPGFMFVRNTHAAIRVFEHVTILAADDHFAADDQVYVNQALKPMLQRKNNHAPKIKVLDRTKFVTGQNFEKYWNHRSVVMIHNNYMIGLDPKIERFKRHGMCLMTLIPVSIIQNGGQTSFVLGKHDELLEILQGAHVEVLFSLDSFSPIEYKERQRSVRTQDNIDRVNSQHMLTV</sequence>
<evidence type="ECO:0000259" key="2">
    <source>
        <dbReference type="Pfam" id="PF03407"/>
    </source>
</evidence>
<reference evidence="3" key="1">
    <citation type="submission" date="2022-03" db="EMBL/GenBank/DDBJ databases">
        <authorList>
            <person name="Martin C."/>
        </authorList>
    </citation>
    <scope>NUCLEOTIDE SEQUENCE</scope>
</reference>
<dbReference type="Pfam" id="PF03407">
    <property type="entry name" value="Nucleotid_trans"/>
    <property type="match status" value="1"/>
</dbReference>
<comment type="caution">
    <text evidence="3">The sequence shown here is derived from an EMBL/GenBank/DDBJ whole genome shotgun (WGS) entry which is preliminary data.</text>
</comment>
<dbReference type="GO" id="GO:0016757">
    <property type="term" value="F:glycosyltransferase activity"/>
    <property type="evidence" value="ECO:0007669"/>
    <property type="project" value="TreeGrafter"/>
</dbReference>
<dbReference type="OrthoDB" id="1712432at2759"/>